<dbReference type="PROSITE" id="PS51007">
    <property type="entry name" value="CYTC"/>
    <property type="match status" value="1"/>
</dbReference>
<protein>
    <submittedName>
        <fullName evidence="9">Cytochrome c, class I</fullName>
    </submittedName>
</protein>
<dbReference type="EMBL" id="CP000529">
    <property type="protein sequence ID" value="ABM36350.1"/>
    <property type="molecule type" value="Genomic_DNA"/>
</dbReference>
<feature type="signal peptide" evidence="7">
    <location>
        <begin position="1"/>
        <end position="23"/>
    </location>
</feature>
<feature type="binding site" description="covalent" evidence="6">
    <location>
        <position position="33"/>
    </location>
    <ligand>
        <name>heme c</name>
        <dbReference type="ChEBI" id="CHEBI:61717"/>
    </ligand>
</feature>
<keyword evidence="7" id="KW-0732">Signal</keyword>
<feature type="domain" description="Cytochrome c" evidence="8">
    <location>
        <begin position="19"/>
        <end position="110"/>
    </location>
</feature>
<name>A1VL22_POLNA</name>
<comment type="PTM">
    <text evidence="6">Binds 1 heme c group covalently per subunit.</text>
</comment>
<dbReference type="Pfam" id="PF00034">
    <property type="entry name" value="Cytochrom_C"/>
    <property type="match status" value="1"/>
</dbReference>
<dbReference type="eggNOG" id="COG4654">
    <property type="taxonomic scope" value="Bacteria"/>
</dbReference>
<evidence type="ECO:0000256" key="6">
    <source>
        <dbReference type="PIRSR" id="PIRSR602324-1"/>
    </source>
</evidence>
<feature type="binding site" description="covalent" evidence="6">
    <location>
        <position position="37"/>
    </location>
    <ligand>
        <name>heme c</name>
        <dbReference type="ChEBI" id="CHEBI:61717"/>
    </ligand>
</feature>
<dbReference type="Gene3D" id="1.10.760.10">
    <property type="entry name" value="Cytochrome c-like domain"/>
    <property type="match status" value="1"/>
</dbReference>
<keyword evidence="2 6" id="KW-0349">Heme</keyword>
<evidence type="ECO:0000256" key="7">
    <source>
        <dbReference type="SAM" id="SignalP"/>
    </source>
</evidence>
<evidence type="ECO:0000256" key="1">
    <source>
        <dbReference type="ARBA" id="ARBA00022448"/>
    </source>
</evidence>
<dbReference type="KEGG" id="pna:Pnap_1033"/>
<dbReference type="HOGENOM" id="CLU_133112_1_1_4"/>
<evidence type="ECO:0000313" key="9">
    <source>
        <dbReference type="EMBL" id="ABM36350.1"/>
    </source>
</evidence>
<dbReference type="GO" id="GO:0020037">
    <property type="term" value="F:heme binding"/>
    <property type="evidence" value="ECO:0007669"/>
    <property type="project" value="InterPro"/>
</dbReference>
<accession>A1VL22</accession>
<dbReference type="STRING" id="365044.Pnap_1033"/>
<keyword evidence="10" id="KW-1185">Reference proteome</keyword>
<feature type="binding site" description="covalent" evidence="6">
    <location>
        <position position="86"/>
    </location>
    <ligand>
        <name>heme c</name>
        <dbReference type="ChEBI" id="CHEBI:61717"/>
    </ligand>
</feature>
<dbReference type="Proteomes" id="UP000000644">
    <property type="component" value="Chromosome"/>
</dbReference>
<dbReference type="PRINTS" id="PR00606">
    <property type="entry name" value="CYTCHROMECID"/>
</dbReference>
<evidence type="ECO:0000256" key="5">
    <source>
        <dbReference type="ARBA" id="ARBA00023004"/>
    </source>
</evidence>
<keyword evidence="1" id="KW-0813">Transport</keyword>
<dbReference type="RefSeq" id="WP_011800444.1">
    <property type="nucleotide sequence ID" value="NC_008781.1"/>
</dbReference>
<evidence type="ECO:0000256" key="2">
    <source>
        <dbReference type="ARBA" id="ARBA00022617"/>
    </source>
</evidence>
<evidence type="ECO:0000259" key="8">
    <source>
        <dbReference type="PROSITE" id="PS51007"/>
    </source>
</evidence>
<dbReference type="InterPro" id="IPR009056">
    <property type="entry name" value="Cyt_c-like_dom"/>
</dbReference>
<evidence type="ECO:0000256" key="4">
    <source>
        <dbReference type="ARBA" id="ARBA00022982"/>
    </source>
</evidence>
<reference evidence="10" key="1">
    <citation type="journal article" date="2009" name="Environ. Microbiol.">
        <title>The genome of Polaromonas naphthalenivorans strain CJ2, isolated from coal tar-contaminated sediment, reveals physiological and metabolic versatility and evolution through extensive horizontal gene transfer.</title>
        <authorList>
            <person name="Yagi J.M."/>
            <person name="Sims D."/>
            <person name="Brettin T."/>
            <person name="Bruce D."/>
            <person name="Madsen E.L."/>
        </authorList>
    </citation>
    <scope>NUCLEOTIDE SEQUENCE [LARGE SCALE GENOMIC DNA]</scope>
    <source>
        <strain evidence="10">CJ2</strain>
    </source>
</reference>
<gene>
    <name evidence="9" type="ordered locus">Pnap_1033</name>
</gene>
<dbReference type="GO" id="GO:0009055">
    <property type="term" value="F:electron transfer activity"/>
    <property type="evidence" value="ECO:0007669"/>
    <property type="project" value="InterPro"/>
</dbReference>
<keyword evidence="4" id="KW-0249">Electron transport</keyword>
<dbReference type="GO" id="GO:0005506">
    <property type="term" value="F:iron ion binding"/>
    <property type="evidence" value="ECO:0007669"/>
    <property type="project" value="InterPro"/>
</dbReference>
<keyword evidence="3 6" id="KW-0479">Metal-binding</keyword>
<dbReference type="AlphaFoldDB" id="A1VL22"/>
<dbReference type="SUPFAM" id="SSF46626">
    <property type="entry name" value="Cytochrome c"/>
    <property type="match status" value="1"/>
</dbReference>
<dbReference type="InterPro" id="IPR036909">
    <property type="entry name" value="Cyt_c-like_dom_sf"/>
</dbReference>
<dbReference type="InterPro" id="IPR002324">
    <property type="entry name" value="Cyt_c_ID"/>
</dbReference>
<evidence type="ECO:0000313" key="10">
    <source>
        <dbReference type="Proteomes" id="UP000000644"/>
    </source>
</evidence>
<dbReference type="OrthoDB" id="9007105at2"/>
<feature type="chain" id="PRO_5002639600" evidence="7">
    <location>
        <begin position="24"/>
        <end position="110"/>
    </location>
</feature>
<organism evidence="9 10">
    <name type="scientific">Polaromonas naphthalenivorans (strain CJ2)</name>
    <dbReference type="NCBI Taxonomy" id="365044"/>
    <lineage>
        <taxon>Bacteria</taxon>
        <taxon>Pseudomonadati</taxon>
        <taxon>Pseudomonadota</taxon>
        <taxon>Betaproteobacteria</taxon>
        <taxon>Burkholderiales</taxon>
        <taxon>Comamonadaceae</taxon>
        <taxon>Polaromonas</taxon>
    </lineage>
</organism>
<evidence type="ECO:0000256" key="3">
    <source>
        <dbReference type="ARBA" id="ARBA00022723"/>
    </source>
</evidence>
<keyword evidence="5 6" id="KW-0408">Iron</keyword>
<sequence length="110" mass="12085">MKINAISIAVLAGALGVCAPAFADATLVSEKQCMQCHKVKEDFAGPSFQKIAARWKGKKNAEEMLVATIRKGSGREGLEHWGKARMPDDSERPLVSEDEAKKMVKWILTQ</sequence>
<proteinExistence type="predicted"/>